<sequence length="235" mass="27380">MSSEKIIHCGPCSFDDVTKEAGRWCTNCEEGLCEDCEHVHRKSKISRNHRVISIEDYRKIENVSISLICSANSRQSAALFDLQEMIERTLYNVKQRIKNRESATKEMEKQELTVKTMVFESRMIINGHLDRLQDKLLNELTSTSDTCKSKYLKILQKLKSTAEMLTKLREQTLHMKQFSSDIQVFLGTRQFNRLIESEIKSMKDEIGPIKDYELKVENHSIIEKLLNEVEEFGQI</sequence>
<dbReference type="CDD" id="cd19757">
    <property type="entry name" value="Bbox1"/>
    <property type="match status" value="1"/>
</dbReference>
<accession>A0A6J8DIB1</accession>
<dbReference type="InterPro" id="IPR000315">
    <property type="entry name" value="Znf_B-box"/>
</dbReference>
<gene>
    <name evidence="3" type="ORF">MCOR_41755</name>
</gene>
<dbReference type="OrthoDB" id="6134495at2759"/>
<dbReference type="EMBL" id="CACVKT020007531">
    <property type="protein sequence ID" value="CAC5408353.1"/>
    <property type="molecule type" value="Genomic_DNA"/>
</dbReference>
<evidence type="ECO:0000259" key="2">
    <source>
        <dbReference type="PROSITE" id="PS50119"/>
    </source>
</evidence>
<proteinExistence type="predicted"/>
<reference evidence="3 4" key="1">
    <citation type="submission" date="2020-06" db="EMBL/GenBank/DDBJ databases">
        <authorList>
            <person name="Li R."/>
            <person name="Bekaert M."/>
        </authorList>
    </citation>
    <scope>NUCLEOTIDE SEQUENCE [LARGE SCALE GENOMIC DNA]</scope>
    <source>
        <strain evidence="4">wild</strain>
    </source>
</reference>
<keyword evidence="4" id="KW-1185">Reference proteome</keyword>
<feature type="domain" description="B box-type" evidence="2">
    <location>
        <begin position="4"/>
        <end position="54"/>
    </location>
</feature>
<keyword evidence="1" id="KW-0863">Zinc-finger</keyword>
<dbReference type="GO" id="GO:0008270">
    <property type="term" value="F:zinc ion binding"/>
    <property type="evidence" value="ECO:0007669"/>
    <property type="project" value="UniProtKB-KW"/>
</dbReference>
<evidence type="ECO:0000256" key="1">
    <source>
        <dbReference type="PROSITE-ProRule" id="PRU00024"/>
    </source>
</evidence>
<name>A0A6J8DIB1_MYTCO</name>
<keyword evidence="1" id="KW-0862">Zinc</keyword>
<keyword evidence="1" id="KW-0479">Metal-binding</keyword>
<protein>
    <recommendedName>
        <fullName evidence="2">B box-type domain-containing protein</fullName>
    </recommendedName>
</protein>
<dbReference type="PROSITE" id="PS50119">
    <property type="entry name" value="ZF_BBOX"/>
    <property type="match status" value="1"/>
</dbReference>
<organism evidence="3 4">
    <name type="scientific">Mytilus coruscus</name>
    <name type="common">Sea mussel</name>
    <dbReference type="NCBI Taxonomy" id="42192"/>
    <lineage>
        <taxon>Eukaryota</taxon>
        <taxon>Metazoa</taxon>
        <taxon>Spiralia</taxon>
        <taxon>Lophotrochozoa</taxon>
        <taxon>Mollusca</taxon>
        <taxon>Bivalvia</taxon>
        <taxon>Autobranchia</taxon>
        <taxon>Pteriomorphia</taxon>
        <taxon>Mytilida</taxon>
        <taxon>Mytiloidea</taxon>
        <taxon>Mytilidae</taxon>
        <taxon>Mytilinae</taxon>
        <taxon>Mytilus</taxon>
    </lineage>
</organism>
<dbReference type="Proteomes" id="UP000507470">
    <property type="component" value="Unassembled WGS sequence"/>
</dbReference>
<evidence type="ECO:0000313" key="3">
    <source>
        <dbReference type="EMBL" id="CAC5408353.1"/>
    </source>
</evidence>
<dbReference type="AlphaFoldDB" id="A0A6J8DIB1"/>
<evidence type="ECO:0000313" key="4">
    <source>
        <dbReference type="Proteomes" id="UP000507470"/>
    </source>
</evidence>